<evidence type="ECO:0000313" key="2">
    <source>
        <dbReference type="EMBL" id="MBB5758331.1"/>
    </source>
</evidence>
<keyword evidence="3" id="KW-1185">Reference proteome</keyword>
<protein>
    <submittedName>
        <fullName evidence="2">Uncharacterized protein</fullName>
    </submittedName>
</protein>
<feature type="transmembrane region" description="Helical" evidence="1">
    <location>
        <begin position="17"/>
        <end position="42"/>
    </location>
</feature>
<evidence type="ECO:0000256" key="1">
    <source>
        <dbReference type="SAM" id="Phobius"/>
    </source>
</evidence>
<name>A0A840ZN39_9HYPH</name>
<sequence length="329" mass="37040">MAQNNDLEQESVSKKKIFLTAVTALALLAIYYFLPLLLAWIYSPSLDSALKSEDQSRLFKKTVLSGCPERHSLKCVHSDDTALAQEHNAAINIYTKSIYKKNRDMIEYWIVSSRPAIGSLRIGIISSDLAEEFKYCSENIRNKDVANVEDGPAAAIQDRLVFVGNFNGRLTCKYIMDALEFHMKTDKNVKLISNPEIMLEYVATMSSLIETISNVNQSAGDELRKIGKIGDAVARLEKNDICSGLNDPSCRPDLSDIQRQVSSILEAKSRYPEKTNREVFEIELISILRSCIIYFYAAIAIFLLLLYQNKNSPFKALSSLLRIIFVGSR</sequence>
<dbReference type="RefSeq" id="WP_183570674.1">
    <property type="nucleotide sequence ID" value="NZ_JACHOP010000013.1"/>
</dbReference>
<accession>A0A840ZN39</accession>
<feature type="transmembrane region" description="Helical" evidence="1">
    <location>
        <begin position="287"/>
        <end position="307"/>
    </location>
</feature>
<evidence type="ECO:0000313" key="3">
    <source>
        <dbReference type="Proteomes" id="UP000583454"/>
    </source>
</evidence>
<dbReference type="Proteomes" id="UP000583454">
    <property type="component" value="Unassembled WGS sequence"/>
</dbReference>
<dbReference type="EMBL" id="JACHOP010000013">
    <property type="protein sequence ID" value="MBB5758331.1"/>
    <property type="molecule type" value="Genomic_DNA"/>
</dbReference>
<keyword evidence="1" id="KW-0812">Transmembrane</keyword>
<keyword evidence="1" id="KW-0472">Membrane</keyword>
<comment type="caution">
    <text evidence="2">The sequence shown here is derived from an EMBL/GenBank/DDBJ whole genome shotgun (WGS) entry which is preliminary data.</text>
</comment>
<gene>
    <name evidence="2" type="ORF">HNR00_003051</name>
</gene>
<dbReference type="AlphaFoldDB" id="A0A840ZN39"/>
<proteinExistence type="predicted"/>
<organism evidence="2 3">
    <name type="scientific">Methylorubrum rhodinum</name>
    <dbReference type="NCBI Taxonomy" id="29428"/>
    <lineage>
        <taxon>Bacteria</taxon>
        <taxon>Pseudomonadati</taxon>
        <taxon>Pseudomonadota</taxon>
        <taxon>Alphaproteobacteria</taxon>
        <taxon>Hyphomicrobiales</taxon>
        <taxon>Methylobacteriaceae</taxon>
        <taxon>Methylorubrum</taxon>
    </lineage>
</organism>
<reference evidence="2 3" key="1">
    <citation type="submission" date="2020-08" db="EMBL/GenBank/DDBJ databases">
        <title>Genomic Encyclopedia of Type Strains, Phase IV (KMG-IV): sequencing the most valuable type-strain genomes for metagenomic binning, comparative biology and taxonomic classification.</title>
        <authorList>
            <person name="Goeker M."/>
        </authorList>
    </citation>
    <scope>NUCLEOTIDE SEQUENCE [LARGE SCALE GENOMIC DNA]</scope>
    <source>
        <strain evidence="2 3">DSM 2163</strain>
    </source>
</reference>
<keyword evidence="1" id="KW-1133">Transmembrane helix</keyword>